<feature type="transmembrane region" description="Helical" evidence="1">
    <location>
        <begin position="187"/>
        <end position="205"/>
    </location>
</feature>
<evidence type="ECO:0000313" key="2">
    <source>
        <dbReference type="EMBL" id="MBD8488556.1"/>
    </source>
</evidence>
<evidence type="ECO:0000256" key="1">
    <source>
        <dbReference type="SAM" id="Phobius"/>
    </source>
</evidence>
<evidence type="ECO:0008006" key="4">
    <source>
        <dbReference type="Google" id="ProtNLM"/>
    </source>
</evidence>
<accession>A0ABR9AJR6</accession>
<dbReference type="RefSeq" id="WP_192009419.1">
    <property type="nucleotide sequence ID" value="NZ_JACYTQ010000002.1"/>
</dbReference>
<proteinExistence type="predicted"/>
<protein>
    <recommendedName>
        <fullName evidence="4">DUF2306 domain-containing protein</fullName>
    </recommendedName>
</protein>
<gene>
    <name evidence="2" type="ORF">IFO69_07365</name>
</gene>
<dbReference type="Proteomes" id="UP000647133">
    <property type="component" value="Unassembled WGS sequence"/>
</dbReference>
<sequence>METLFNFLLGLHIAGGAAGLISGTINMIRKKGDIRHKKTGKIFFRTMLLAGLTALVLASIHPNQFLFTIGIFTLYMLGSGYRYLYLRAQQPQANWIDWSLSIFMIVFGLLFFAQGVQNLLHNNYFGIALFVFGGIGLSMSMNDIRFYRGKVRSKNFWLRGHIARMCGTYIASLTAFLVVNIHFLPALLIWLLPTVIITPLIVKWSRKYEKA</sequence>
<evidence type="ECO:0000313" key="3">
    <source>
        <dbReference type="Proteomes" id="UP000647133"/>
    </source>
</evidence>
<reference evidence="2 3" key="1">
    <citation type="submission" date="2020-09" db="EMBL/GenBank/DDBJ databases">
        <title>Echinicola sp. CAU 1574 isolated from sand of Sido Beach.</title>
        <authorList>
            <person name="Kim W."/>
        </authorList>
    </citation>
    <scope>NUCLEOTIDE SEQUENCE [LARGE SCALE GENOMIC DNA]</scope>
    <source>
        <strain evidence="2 3">CAU 1574</strain>
    </source>
</reference>
<name>A0ABR9AJR6_9BACT</name>
<keyword evidence="1" id="KW-1133">Transmembrane helix</keyword>
<comment type="caution">
    <text evidence="2">The sequence shown here is derived from an EMBL/GenBank/DDBJ whole genome shotgun (WGS) entry which is preliminary data.</text>
</comment>
<keyword evidence="1" id="KW-0812">Transmembrane</keyword>
<feature type="transmembrane region" description="Helical" evidence="1">
    <location>
        <begin position="123"/>
        <end position="141"/>
    </location>
</feature>
<keyword evidence="1" id="KW-0472">Membrane</keyword>
<organism evidence="2 3">
    <name type="scientific">Echinicola arenosa</name>
    <dbReference type="NCBI Taxonomy" id="2774144"/>
    <lineage>
        <taxon>Bacteria</taxon>
        <taxon>Pseudomonadati</taxon>
        <taxon>Bacteroidota</taxon>
        <taxon>Cytophagia</taxon>
        <taxon>Cytophagales</taxon>
        <taxon>Cyclobacteriaceae</taxon>
        <taxon>Echinicola</taxon>
    </lineage>
</organism>
<feature type="transmembrane region" description="Helical" evidence="1">
    <location>
        <begin position="66"/>
        <end position="86"/>
    </location>
</feature>
<feature type="transmembrane region" description="Helical" evidence="1">
    <location>
        <begin position="6"/>
        <end position="28"/>
    </location>
</feature>
<feature type="transmembrane region" description="Helical" evidence="1">
    <location>
        <begin position="162"/>
        <end position="181"/>
    </location>
</feature>
<dbReference type="EMBL" id="JACYTQ010000002">
    <property type="protein sequence ID" value="MBD8488556.1"/>
    <property type="molecule type" value="Genomic_DNA"/>
</dbReference>
<feature type="transmembrane region" description="Helical" evidence="1">
    <location>
        <begin position="98"/>
        <end position="117"/>
    </location>
</feature>
<feature type="transmembrane region" description="Helical" evidence="1">
    <location>
        <begin position="40"/>
        <end position="60"/>
    </location>
</feature>
<keyword evidence="3" id="KW-1185">Reference proteome</keyword>